<proteinExistence type="predicted"/>
<protein>
    <submittedName>
        <fullName evidence="2">Uncharacterized protein</fullName>
    </submittedName>
</protein>
<feature type="chain" id="PRO_5040423367" evidence="1">
    <location>
        <begin position="18"/>
        <end position="292"/>
    </location>
</feature>
<dbReference type="AlphaFoldDB" id="A0A9P0M592"/>
<evidence type="ECO:0000313" key="2">
    <source>
        <dbReference type="EMBL" id="CAH2007483.1"/>
    </source>
</evidence>
<name>A0A9P0M592_ACAOB</name>
<feature type="signal peptide" evidence="1">
    <location>
        <begin position="1"/>
        <end position="17"/>
    </location>
</feature>
<dbReference type="Gene3D" id="3.15.10.50">
    <property type="match status" value="1"/>
</dbReference>
<dbReference type="OrthoDB" id="6419576at2759"/>
<reference evidence="2" key="1">
    <citation type="submission" date="2022-03" db="EMBL/GenBank/DDBJ databases">
        <authorList>
            <person name="Sayadi A."/>
        </authorList>
    </citation>
    <scope>NUCLEOTIDE SEQUENCE</scope>
</reference>
<dbReference type="InterPro" id="IPR020234">
    <property type="entry name" value="Mite_allergen_group-7"/>
</dbReference>
<evidence type="ECO:0000313" key="3">
    <source>
        <dbReference type="Proteomes" id="UP001152888"/>
    </source>
</evidence>
<sequence>MKITVIFLGLLLPLCLTIRVKEFVYIEDTLGGGLDAEESQEQFFNTYFANDGDTFNWDDIPSKDLSGNSVDIDIPAGIFAKYPIPEEAHLISIGAEGVGITAQLNEFADKLIHNFGHLLAKKGFDPAQLPNQTYHFIWTFNLTEGWLQDLATIARLDDVIASYKSQTRTLNIALPLQFDTLVFSYKYDRHVALHHKGTVQGKINKVKIDCQLSYNYATYKVHLDKFDIRDSGRITVHFTGQGPIDWISEALVNSLSLFLHPIILNIIQLVIKKPIGHIVDGVNDAISNVFVP</sequence>
<keyword evidence="3" id="KW-1185">Reference proteome</keyword>
<gene>
    <name evidence="2" type="ORF">ACAOBT_LOCUS29688</name>
</gene>
<comment type="caution">
    <text evidence="2">The sequence shown here is derived from an EMBL/GenBank/DDBJ whole genome shotgun (WGS) entry which is preliminary data.</text>
</comment>
<evidence type="ECO:0000256" key="1">
    <source>
        <dbReference type="SAM" id="SignalP"/>
    </source>
</evidence>
<keyword evidence="1" id="KW-0732">Signal</keyword>
<dbReference type="Proteomes" id="UP001152888">
    <property type="component" value="Unassembled WGS sequence"/>
</dbReference>
<dbReference type="InterPro" id="IPR038602">
    <property type="entry name" value="Mite_allergen_7_sf"/>
</dbReference>
<dbReference type="EMBL" id="CAKOFQ010007754">
    <property type="protein sequence ID" value="CAH2007483.1"/>
    <property type="molecule type" value="Genomic_DNA"/>
</dbReference>
<dbReference type="Pfam" id="PF16984">
    <property type="entry name" value="Grp7_allergen"/>
    <property type="match status" value="1"/>
</dbReference>
<organism evidence="2 3">
    <name type="scientific">Acanthoscelides obtectus</name>
    <name type="common">Bean weevil</name>
    <name type="synonym">Bruchus obtectus</name>
    <dbReference type="NCBI Taxonomy" id="200917"/>
    <lineage>
        <taxon>Eukaryota</taxon>
        <taxon>Metazoa</taxon>
        <taxon>Ecdysozoa</taxon>
        <taxon>Arthropoda</taxon>
        <taxon>Hexapoda</taxon>
        <taxon>Insecta</taxon>
        <taxon>Pterygota</taxon>
        <taxon>Neoptera</taxon>
        <taxon>Endopterygota</taxon>
        <taxon>Coleoptera</taxon>
        <taxon>Polyphaga</taxon>
        <taxon>Cucujiformia</taxon>
        <taxon>Chrysomeloidea</taxon>
        <taxon>Chrysomelidae</taxon>
        <taxon>Bruchinae</taxon>
        <taxon>Bruchini</taxon>
        <taxon>Acanthoscelides</taxon>
    </lineage>
</organism>
<accession>A0A9P0M592</accession>